<dbReference type="AlphaFoldDB" id="A0A2N5S294"/>
<comment type="caution">
    <text evidence="2">The sequence shown here is derived from an EMBL/GenBank/DDBJ whole genome shotgun (WGS) entry which is preliminary data.</text>
</comment>
<accession>A0A2N5S294</accession>
<feature type="compositionally biased region" description="Low complexity" evidence="1">
    <location>
        <begin position="82"/>
        <end position="97"/>
    </location>
</feature>
<feature type="compositionally biased region" description="Low complexity" evidence="1">
    <location>
        <begin position="17"/>
        <end position="35"/>
    </location>
</feature>
<name>A0A2N5S294_9BASI</name>
<feature type="compositionally biased region" description="Basic residues" evidence="1">
    <location>
        <begin position="98"/>
        <end position="107"/>
    </location>
</feature>
<keyword evidence="3" id="KW-1185">Reference proteome</keyword>
<proteinExistence type="predicted"/>
<organism evidence="2 3">
    <name type="scientific">Puccinia coronata f. sp. avenae</name>
    <dbReference type="NCBI Taxonomy" id="200324"/>
    <lineage>
        <taxon>Eukaryota</taxon>
        <taxon>Fungi</taxon>
        <taxon>Dikarya</taxon>
        <taxon>Basidiomycota</taxon>
        <taxon>Pucciniomycotina</taxon>
        <taxon>Pucciniomycetes</taxon>
        <taxon>Pucciniales</taxon>
        <taxon>Pucciniaceae</taxon>
        <taxon>Puccinia</taxon>
    </lineage>
</organism>
<protein>
    <submittedName>
        <fullName evidence="2">Uncharacterized protein</fullName>
    </submittedName>
</protein>
<reference evidence="2 3" key="1">
    <citation type="submission" date="2017-11" db="EMBL/GenBank/DDBJ databases">
        <title>De novo assembly and phasing of dikaryotic genomes from two isolates of Puccinia coronata f. sp. avenae, the causal agent of oat crown rust.</title>
        <authorList>
            <person name="Miller M.E."/>
            <person name="Zhang Y."/>
            <person name="Omidvar V."/>
            <person name="Sperschneider J."/>
            <person name="Schwessinger B."/>
            <person name="Raley C."/>
            <person name="Palmer J.M."/>
            <person name="Garnica D."/>
            <person name="Upadhyaya N."/>
            <person name="Rathjen J."/>
            <person name="Taylor J.M."/>
            <person name="Park R.F."/>
            <person name="Dodds P.N."/>
            <person name="Hirsch C.D."/>
            <person name="Kianian S.F."/>
            <person name="Figueroa M."/>
        </authorList>
    </citation>
    <scope>NUCLEOTIDE SEQUENCE [LARGE SCALE GENOMIC DNA]</scope>
    <source>
        <strain evidence="2">12NC29</strain>
    </source>
</reference>
<dbReference type="Proteomes" id="UP000235388">
    <property type="component" value="Unassembled WGS sequence"/>
</dbReference>
<sequence length="115" mass="12598">MARNILPREMTQPFAESLASSRTSSRASSRASHTSPLDGGSSGIEGMTMNAGNGTRRLEDIFTSVMAGATGPSLAEETLRATQHQQSTHNTHPQTHPHSQHHHHSRQWLRLTRPP</sequence>
<evidence type="ECO:0000313" key="2">
    <source>
        <dbReference type="EMBL" id="PLW07368.1"/>
    </source>
</evidence>
<feature type="region of interest" description="Disordered" evidence="1">
    <location>
        <begin position="1"/>
        <end position="115"/>
    </location>
</feature>
<evidence type="ECO:0000313" key="3">
    <source>
        <dbReference type="Proteomes" id="UP000235388"/>
    </source>
</evidence>
<gene>
    <name evidence="2" type="ORF">PCANC_27836</name>
</gene>
<dbReference type="EMBL" id="PGCJ01001233">
    <property type="protein sequence ID" value="PLW07368.1"/>
    <property type="molecule type" value="Genomic_DNA"/>
</dbReference>
<evidence type="ECO:0000256" key="1">
    <source>
        <dbReference type="SAM" id="MobiDB-lite"/>
    </source>
</evidence>